<evidence type="ECO:0000313" key="3">
    <source>
        <dbReference type="Proteomes" id="UP000565286"/>
    </source>
</evidence>
<keyword evidence="1" id="KW-1133">Transmembrane helix</keyword>
<dbReference type="AlphaFoldDB" id="A0A7W6G3D5"/>
<reference evidence="2 3" key="1">
    <citation type="submission" date="2020-08" db="EMBL/GenBank/DDBJ databases">
        <title>Genomic Encyclopedia of Type Strains, Phase IV (KMG-IV): sequencing the most valuable type-strain genomes for metagenomic binning, comparative biology and taxonomic classification.</title>
        <authorList>
            <person name="Goeker M."/>
        </authorList>
    </citation>
    <scope>NUCLEOTIDE SEQUENCE [LARGE SCALE GENOMIC DNA]</scope>
    <source>
        <strain evidence="2 3">DSM 26438</strain>
    </source>
</reference>
<dbReference type="Proteomes" id="UP000565286">
    <property type="component" value="Unassembled WGS sequence"/>
</dbReference>
<keyword evidence="1" id="KW-0812">Transmembrane</keyword>
<feature type="transmembrane region" description="Helical" evidence="1">
    <location>
        <begin position="27"/>
        <end position="44"/>
    </location>
</feature>
<protein>
    <submittedName>
        <fullName evidence="2">Uncharacterized protein</fullName>
    </submittedName>
</protein>
<accession>A0A7W6G3D5</accession>
<proteinExistence type="predicted"/>
<keyword evidence="3" id="KW-1185">Reference proteome</keyword>
<name>A0A7W6G3D5_9HYPH</name>
<sequence length="57" mass="6038">MTMKSAGVVALLGVKSPSVFELTEHVFMAFSIAVCGISAFRFVSGKPRDSGMTRTAI</sequence>
<gene>
    <name evidence="2" type="ORF">GGQ73_003371</name>
</gene>
<comment type="caution">
    <text evidence="2">The sequence shown here is derived from an EMBL/GenBank/DDBJ whole genome shotgun (WGS) entry which is preliminary data.</text>
</comment>
<evidence type="ECO:0000313" key="2">
    <source>
        <dbReference type="EMBL" id="MBB3947404.1"/>
    </source>
</evidence>
<dbReference type="EMBL" id="JACIDV010000010">
    <property type="protein sequence ID" value="MBB3947404.1"/>
    <property type="molecule type" value="Genomic_DNA"/>
</dbReference>
<organism evidence="2 3">
    <name type="scientific">Rhizobium skierniewicense</name>
    <dbReference type="NCBI Taxonomy" id="984260"/>
    <lineage>
        <taxon>Bacteria</taxon>
        <taxon>Pseudomonadati</taxon>
        <taxon>Pseudomonadota</taxon>
        <taxon>Alphaproteobacteria</taxon>
        <taxon>Hyphomicrobiales</taxon>
        <taxon>Rhizobiaceae</taxon>
        <taxon>Rhizobium/Agrobacterium group</taxon>
        <taxon>Rhizobium</taxon>
    </lineage>
</organism>
<keyword evidence="1" id="KW-0472">Membrane</keyword>
<evidence type="ECO:0000256" key="1">
    <source>
        <dbReference type="SAM" id="Phobius"/>
    </source>
</evidence>